<dbReference type="InterPro" id="IPR012675">
    <property type="entry name" value="Beta-grasp_dom_sf"/>
</dbReference>
<evidence type="ECO:0000313" key="1">
    <source>
        <dbReference type="EMBL" id="HHQ80751.1"/>
    </source>
</evidence>
<sequence length="67" mass="7284">MTIKVRVTPRGQTLTLEQNRITVKRLIAILGLSIESAVVVRGEEPLLETDEIREGEEVTVVLVASGG</sequence>
<accession>A0A7J3ZKV7</accession>
<gene>
    <name evidence="1" type="ORF">ENM78_04815</name>
</gene>
<comment type="caution">
    <text evidence="1">The sequence shown here is derived from an EMBL/GenBank/DDBJ whole genome shotgun (WGS) entry which is preliminary data.</text>
</comment>
<protein>
    <submittedName>
        <fullName evidence="1">Thiamine biosynthesis protein ThiS</fullName>
    </submittedName>
</protein>
<dbReference type="Gene3D" id="3.10.20.30">
    <property type="match status" value="1"/>
</dbReference>
<dbReference type="AlphaFoldDB" id="A0A7J3ZKV7"/>
<dbReference type="EMBL" id="DRZC01000069">
    <property type="protein sequence ID" value="HHQ80751.1"/>
    <property type="molecule type" value="Genomic_DNA"/>
</dbReference>
<proteinExistence type="predicted"/>
<name>A0A7J3ZKV7_9CREN</name>
<dbReference type="SUPFAM" id="SSF54285">
    <property type="entry name" value="MoaD/ThiS"/>
    <property type="match status" value="1"/>
</dbReference>
<dbReference type="InterPro" id="IPR016155">
    <property type="entry name" value="Mopterin_synth/thiamin_S_b"/>
</dbReference>
<organism evidence="1">
    <name type="scientific">Fervidicoccus fontis</name>
    <dbReference type="NCBI Taxonomy" id="683846"/>
    <lineage>
        <taxon>Archaea</taxon>
        <taxon>Thermoproteota</taxon>
        <taxon>Thermoprotei</taxon>
        <taxon>Fervidicoccales</taxon>
        <taxon>Fervidicoccaceae</taxon>
        <taxon>Fervidicoccus</taxon>
    </lineage>
</organism>
<reference evidence="1" key="1">
    <citation type="journal article" date="2020" name="mSystems">
        <title>Genome- and Community-Level Interaction Insights into Carbon Utilization and Element Cycling Functions of Hydrothermarchaeota in Hydrothermal Sediment.</title>
        <authorList>
            <person name="Zhou Z."/>
            <person name="Liu Y."/>
            <person name="Xu W."/>
            <person name="Pan J."/>
            <person name="Luo Z.H."/>
            <person name="Li M."/>
        </authorList>
    </citation>
    <scope>NUCLEOTIDE SEQUENCE [LARGE SCALE GENOMIC DNA]</scope>
    <source>
        <strain evidence="1">SpSt-1116</strain>
    </source>
</reference>